<dbReference type="InterPro" id="IPR013538">
    <property type="entry name" value="ASHA1/2-like_C"/>
</dbReference>
<sequence>MTTDTATFEMHRSFPLPQDRLWQALTDPSERCLWNAPMADMTATVETADLRVGGLETHHYSGSQSEEMPDFSVGTRWYQLDRPGRAVFTETVEIAGTPQFTSFVTYVLTPAGEATTLTISVATSSFAGPEFLDGLSQGWDSALDNLNNHIATLTSKANS</sequence>
<accession>A0A238LAQ8</accession>
<proteinExistence type="inferred from homology"/>
<dbReference type="Proteomes" id="UP000201613">
    <property type="component" value="Unassembled WGS sequence"/>
</dbReference>
<keyword evidence="4" id="KW-1185">Reference proteome</keyword>
<gene>
    <name evidence="3" type="ORF">LOM8899_00111</name>
</gene>
<dbReference type="AlphaFoldDB" id="A0A238LAQ8"/>
<comment type="similarity">
    <text evidence="1">Belongs to the AHA1 family.</text>
</comment>
<organism evidence="3 4">
    <name type="scientific">Flavimaricola marinus</name>
    <dbReference type="NCBI Taxonomy" id="1819565"/>
    <lineage>
        <taxon>Bacteria</taxon>
        <taxon>Pseudomonadati</taxon>
        <taxon>Pseudomonadota</taxon>
        <taxon>Alphaproteobacteria</taxon>
        <taxon>Rhodobacterales</taxon>
        <taxon>Paracoccaceae</taxon>
        <taxon>Flavimaricola</taxon>
    </lineage>
</organism>
<evidence type="ECO:0000313" key="4">
    <source>
        <dbReference type="Proteomes" id="UP000201613"/>
    </source>
</evidence>
<evidence type="ECO:0000259" key="2">
    <source>
        <dbReference type="Pfam" id="PF08327"/>
    </source>
</evidence>
<dbReference type="RefSeq" id="WP_093990217.1">
    <property type="nucleotide sequence ID" value="NZ_FXZK01000001.1"/>
</dbReference>
<dbReference type="EMBL" id="FXZK01000001">
    <property type="protein sequence ID" value="SMY05990.1"/>
    <property type="molecule type" value="Genomic_DNA"/>
</dbReference>
<protein>
    <recommendedName>
        <fullName evidence="2">Activator of Hsp90 ATPase homologue 1/2-like C-terminal domain-containing protein</fullName>
    </recommendedName>
</protein>
<dbReference type="Gene3D" id="3.30.530.20">
    <property type="match status" value="1"/>
</dbReference>
<dbReference type="OrthoDB" id="9805228at2"/>
<evidence type="ECO:0000313" key="3">
    <source>
        <dbReference type="EMBL" id="SMY05990.1"/>
    </source>
</evidence>
<dbReference type="SUPFAM" id="SSF55961">
    <property type="entry name" value="Bet v1-like"/>
    <property type="match status" value="1"/>
</dbReference>
<reference evidence="3 4" key="1">
    <citation type="submission" date="2017-05" db="EMBL/GenBank/DDBJ databases">
        <authorList>
            <person name="Song R."/>
            <person name="Chenine A.L."/>
            <person name="Ruprecht R.M."/>
        </authorList>
    </citation>
    <scope>NUCLEOTIDE SEQUENCE [LARGE SCALE GENOMIC DNA]</scope>
    <source>
        <strain evidence="3 4">CECT 8899</strain>
    </source>
</reference>
<evidence type="ECO:0000256" key="1">
    <source>
        <dbReference type="ARBA" id="ARBA00006817"/>
    </source>
</evidence>
<dbReference type="Pfam" id="PF08327">
    <property type="entry name" value="AHSA1"/>
    <property type="match status" value="1"/>
</dbReference>
<dbReference type="InterPro" id="IPR023393">
    <property type="entry name" value="START-like_dom_sf"/>
</dbReference>
<feature type="domain" description="Activator of Hsp90 ATPase homologue 1/2-like C-terminal" evidence="2">
    <location>
        <begin position="16"/>
        <end position="149"/>
    </location>
</feature>
<name>A0A238LAQ8_9RHOB</name>